<dbReference type="Pfam" id="PF00397">
    <property type="entry name" value="WW"/>
    <property type="match status" value="1"/>
</dbReference>
<dbReference type="CDD" id="cd00201">
    <property type="entry name" value="WW"/>
    <property type="match status" value="1"/>
</dbReference>
<gene>
    <name evidence="5" type="ORF">CYMTET_21784</name>
</gene>
<evidence type="ECO:0000256" key="2">
    <source>
        <dbReference type="SAM" id="Phobius"/>
    </source>
</evidence>
<feature type="chain" id="PRO_5041910061" description="WW domain-containing protein" evidence="3">
    <location>
        <begin position="31"/>
        <end position="182"/>
    </location>
</feature>
<keyword evidence="2" id="KW-0472">Membrane</keyword>
<feature type="region of interest" description="Disordered" evidence="1">
    <location>
        <begin position="151"/>
        <end position="182"/>
    </location>
</feature>
<keyword evidence="2" id="KW-1133">Transmembrane helix</keyword>
<dbReference type="InterPro" id="IPR001202">
    <property type="entry name" value="WW_dom"/>
</dbReference>
<sequence>MPVDFITSQASGMRIALIIAMALSLGMVQAGSDKTSDTSANSGDPVQFRVGSVMWQQFSDPASKMTYYHNTESGKVQWEDPRDPLSGRGYSYSSAGSGKAGEARPEDPEAAAETKTVQLQILFTIFVLVVSASAGRIYYLKTNFPEMLNPTKKRKERAKGWGKYKGPRGSNKMSQDGKGESV</sequence>
<dbReference type="EMBL" id="LGRX02010741">
    <property type="protein sequence ID" value="KAK3269787.1"/>
    <property type="molecule type" value="Genomic_DNA"/>
</dbReference>
<evidence type="ECO:0000256" key="3">
    <source>
        <dbReference type="SAM" id="SignalP"/>
    </source>
</evidence>
<dbReference type="SUPFAM" id="SSF51045">
    <property type="entry name" value="WW domain"/>
    <property type="match status" value="1"/>
</dbReference>
<keyword evidence="3" id="KW-0732">Signal</keyword>
<feature type="compositionally biased region" description="Basic residues" evidence="1">
    <location>
        <begin position="151"/>
        <end position="166"/>
    </location>
</feature>
<evidence type="ECO:0000256" key="1">
    <source>
        <dbReference type="SAM" id="MobiDB-lite"/>
    </source>
</evidence>
<keyword evidence="2" id="KW-0812">Transmembrane</keyword>
<accession>A0AAE0G1P9</accession>
<feature type="compositionally biased region" description="Low complexity" evidence="1">
    <location>
        <begin position="86"/>
        <end position="97"/>
    </location>
</feature>
<evidence type="ECO:0000313" key="5">
    <source>
        <dbReference type="EMBL" id="KAK3269787.1"/>
    </source>
</evidence>
<feature type="signal peptide" evidence="3">
    <location>
        <begin position="1"/>
        <end position="30"/>
    </location>
</feature>
<reference evidence="5 6" key="1">
    <citation type="journal article" date="2015" name="Genome Biol. Evol.">
        <title>Comparative Genomics of a Bacterivorous Green Alga Reveals Evolutionary Causalities and Consequences of Phago-Mixotrophic Mode of Nutrition.</title>
        <authorList>
            <person name="Burns J.A."/>
            <person name="Paasch A."/>
            <person name="Narechania A."/>
            <person name="Kim E."/>
        </authorList>
    </citation>
    <scope>NUCLEOTIDE SEQUENCE [LARGE SCALE GENOMIC DNA]</scope>
    <source>
        <strain evidence="5 6">PLY_AMNH</strain>
    </source>
</reference>
<proteinExistence type="predicted"/>
<name>A0AAE0G1P9_9CHLO</name>
<feature type="domain" description="WW" evidence="4">
    <location>
        <begin position="55"/>
        <end position="83"/>
    </location>
</feature>
<feature type="region of interest" description="Disordered" evidence="1">
    <location>
        <begin position="72"/>
        <end position="111"/>
    </location>
</feature>
<dbReference type="Gene3D" id="2.20.70.10">
    <property type="match status" value="1"/>
</dbReference>
<feature type="transmembrane region" description="Helical" evidence="2">
    <location>
        <begin position="117"/>
        <end position="139"/>
    </location>
</feature>
<dbReference type="SMART" id="SM00456">
    <property type="entry name" value="WW"/>
    <property type="match status" value="1"/>
</dbReference>
<protein>
    <recommendedName>
        <fullName evidence="4">WW domain-containing protein</fullName>
    </recommendedName>
</protein>
<keyword evidence="6" id="KW-1185">Reference proteome</keyword>
<comment type="caution">
    <text evidence="5">The sequence shown here is derived from an EMBL/GenBank/DDBJ whole genome shotgun (WGS) entry which is preliminary data.</text>
</comment>
<evidence type="ECO:0000259" key="4">
    <source>
        <dbReference type="PROSITE" id="PS50020"/>
    </source>
</evidence>
<dbReference type="InterPro" id="IPR036020">
    <property type="entry name" value="WW_dom_sf"/>
</dbReference>
<dbReference type="AlphaFoldDB" id="A0AAE0G1P9"/>
<dbReference type="Proteomes" id="UP001190700">
    <property type="component" value="Unassembled WGS sequence"/>
</dbReference>
<dbReference type="PROSITE" id="PS50020">
    <property type="entry name" value="WW_DOMAIN_2"/>
    <property type="match status" value="1"/>
</dbReference>
<evidence type="ECO:0000313" key="6">
    <source>
        <dbReference type="Proteomes" id="UP001190700"/>
    </source>
</evidence>
<organism evidence="5 6">
    <name type="scientific">Cymbomonas tetramitiformis</name>
    <dbReference type="NCBI Taxonomy" id="36881"/>
    <lineage>
        <taxon>Eukaryota</taxon>
        <taxon>Viridiplantae</taxon>
        <taxon>Chlorophyta</taxon>
        <taxon>Pyramimonadophyceae</taxon>
        <taxon>Pyramimonadales</taxon>
        <taxon>Pyramimonadaceae</taxon>
        <taxon>Cymbomonas</taxon>
    </lineage>
</organism>